<comment type="caution">
    <text evidence="2">The sequence shown here is derived from an EMBL/GenBank/DDBJ whole genome shotgun (WGS) entry which is preliminary data.</text>
</comment>
<keyword evidence="1" id="KW-0472">Membrane</keyword>
<sequence length="232" mass="26342">MGKRPNQAELINDAIAEHIKSIVRRSGTGMLLFATFVTTAFAVMYFITRIQWQESSGKFLVPSENGRIVSQAIIDPLHAFDDYVATIQNHVSLELSEQLNFTTTSFKNTLKLLDKEHGTYKADVLANMRNYKILEAISDPEKIRAVKFSIIDTPLLVDGESDGVSLAQLYEQTELRPINSIILDKAQVEVFARISLRDKNKEVRTYKIRFYVTLTGTSRSSWRMQSMAGWQS</sequence>
<evidence type="ECO:0000313" key="3">
    <source>
        <dbReference type="Proteomes" id="UP000018211"/>
    </source>
</evidence>
<protein>
    <recommendedName>
        <fullName evidence="4">Bacterial virulence protein VirB8 domain-containing protein</fullName>
    </recommendedName>
</protein>
<organism evidence="2 3">
    <name type="scientific">Vibrio nigripulchritudo SOn1</name>
    <dbReference type="NCBI Taxonomy" id="1238450"/>
    <lineage>
        <taxon>Bacteria</taxon>
        <taxon>Pseudomonadati</taxon>
        <taxon>Pseudomonadota</taxon>
        <taxon>Gammaproteobacteria</taxon>
        <taxon>Vibrionales</taxon>
        <taxon>Vibrionaceae</taxon>
        <taxon>Vibrio</taxon>
    </lineage>
</organism>
<gene>
    <name evidence="2" type="ORF">VIBNISOn1_190014</name>
</gene>
<reference evidence="2 3" key="1">
    <citation type="journal article" date="2013" name="ISME J.">
        <title>Comparative genomics of pathogenic lineages of Vibrio nigripulchritudo identifies virulence-associated traits.</title>
        <authorList>
            <person name="Goudenege D."/>
            <person name="Labreuche Y."/>
            <person name="Krin E."/>
            <person name="Ansquer D."/>
            <person name="Mangenot S."/>
            <person name="Calteau A."/>
            <person name="Medigue C."/>
            <person name="Mazel D."/>
            <person name="Polz M.F."/>
            <person name="Le Roux F."/>
        </authorList>
    </citation>
    <scope>NUCLEOTIDE SEQUENCE [LARGE SCALE GENOMIC DNA]</scope>
    <source>
        <strain evidence="2 3">SOn1</strain>
    </source>
</reference>
<evidence type="ECO:0000256" key="1">
    <source>
        <dbReference type="SAM" id="Phobius"/>
    </source>
</evidence>
<name>A0AAV2VQH8_9VIBR</name>
<accession>A0AAV2VQH8</accession>
<dbReference type="RefSeq" id="WP_022611836.1">
    <property type="nucleotide sequence ID" value="NZ_LK391965.1"/>
</dbReference>
<feature type="transmembrane region" description="Helical" evidence="1">
    <location>
        <begin position="30"/>
        <end position="48"/>
    </location>
</feature>
<keyword evidence="1" id="KW-1133">Transmembrane helix</keyword>
<dbReference type="Proteomes" id="UP000018211">
    <property type="component" value="Unassembled WGS sequence"/>
</dbReference>
<dbReference type="AlphaFoldDB" id="A0AAV2VQH8"/>
<evidence type="ECO:0008006" key="4">
    <source>
        <dbReference type="Google" id="ProtNLM"/>
    </source>
</evidence>
<proteinExistence type="predicted"/>
<dbReference type="EMBL" id="CAOF01000101">
    <property type="protein sequence ID" value="CCO46795.1"/>
    <property type="molecule type" value="Genomic_DNA"/>
</dbReference>
<keyword evidence="1" id="KW-0812">Transmembrane</keyword>
<evidence type="ECO:0000313" key="2">
    <source>
        <dbReference type="EMBL" id="CCO46795.1"/>
    </source>
</evidence>